<protein>
    <submittedName>
        <fullName evidence="1">Uncharacterized protein</fullName>
    </submittedName>
</protein>
<gene>
    <name evidence="1" type="ORF">CYMTET_55179</name>
</gene>
<evidence type="ECO:0000313" key="1">
    <source>
        <dbReference type="EMBL" id="KAK3234629.1"/>
    </source>
</evidence>
<accession>A0AAE0BEQ2</accession>
<dbReference type="Proteomes" id="UP001190700">
    <property type="component" value="Unassembled WGS sequence"/>
</dbReference>
<organism evidence="1 2">
    <name type="scientific">Cymbomonas tetramitiformis</name>
    <dbReference type="NCBI Taxonomy" id="36881"/>
    <lineage>
        <taxon>Eukaryota</taxon>
        <taxon>Viridiplantae</taxon>
        <taxon>Chlorophyta</taxon>
        <taxon>Pyramimonadophyceae</taxon>
        <taxon>Pyramimonadales</taxon>
        <taxon>Pyramimonadaceae</taxon>
        <taxon>Cymbomonas</taxon>
    </lineage>
</organism>
<dbReference type="AlphaFoldDB" id="A0AAE0BEQ2"/>
<name>A0AAE0BEQ2_9CHLO</name>
<sequence>MPTTDLMPALVQTMLEKVSTDEVLSGVYDLLRNNEQVGRNAALVFTCAVSMGAMYLNGKYAASKLRSEYEENGAGFWHPSNYLEMEMHDVEVVSGVTLRDMLNSNEVRMQKEPTE</sequence>
<dbReference type="EMBL" id="LGRX02035483">
    <property type="protein sequence ID" value="KAK3234629.1"/>
    <property type="molecule type" value="Genomic_DNA"/>
</dbReference>
<keyword evidence="2" id="KW-1185">Reference proteome</keyword>
<reference evidence="1 2" key="1">
    <citation type="journal article" date="2015" name="Genome Biol. Evol.">
        <title>Comparative Genomics of a Bacterivorous Green Alga Reveals Evolutionary Causalities and Consequences of Phago-Mixotrophic Mode of Nutrition.</title>
        <authorList>
            <person name="Burns J.A."/>
            <person name="Paasch A."/>
            <person name="Narechania A."/>
            <person name="Kim E."/>
        </authorList>
    </citation>
    <scope>NUCLEOTIDE SEQUENCE [LARGE SCALE GENOMIC DNA]</scope>
    <source>
        <strain evidence="1 2">PLY_AMNH</strain>
    </source>
</reference>
<comment type="caution">
    <text evidence="1">The sequence shown here is derived from an EMBL/GenBank/DDBJ whole genome shotgun (WGS) entry which is preliminary data.</text>
</comment>
<proteinExistence type="predicted"/>
<evidence type="ECO:0000313" key="2">
    <source>
        <dbReference type="Proteomes" id="UP001190700"/>
    </source>
</evidence>